<sequence>MGMLVVSAVFVIILTALAYRANTRFRSKSRLPMQWGITGAVNWSAPRSVALAFIPILAIGALGFQVFMAMNVPARTGQEGLVFPVLVGNGVTLVAVQLLHFWLIERTLRRNVG</sequence>
<gene>
    <name evidence="2" type="ORF">EWE75_24385</name>
</gene>
<dbReference type="AlphaFoldDB" id="A0A4Q6XQZ1"/>
<proteinExistence type="predicted"/>
<keyword evidence="1" id="KW-0472">Membrane</keyword>
<feature type="transmembrane region" description="Helical" evidence="1">
    <location>
        <begin position="81"/>
        <end position="104"/>
    </location>
</feature>
<feature type="transmembrane region" description="Helical" evidence="1">
    <location>
        <begin position="49"/>
        <end position="69"/>
    </location>
</feature>
<name>A0A4Q6XQZ1_9SPHN</name>
<organism evidence="2 3">
    <name type="scientific">Sphingomonas populi</name>
    <dbReference type="NCBI Taxonomy" id="2484750"/>
    <lineage>
        <taxon>Bacteria</taxon>
        <taxon>Pseudomonadati</taxon>
        <taxon>Pseudomonadota</taxon>
        <taxon>Alphaproteobacteria</taxon>
        <taxon>Sphingomonadales</taxon>
        <taxon>Sphingomonadaceae</taxon>
        <taxon>Sphingomonas</taxon>
    </lineage>
</organism>
<dbReference type="OrthoDB" id="8003659at2"/>
<accession>A0A4Q6XQZ1</accession>
<comment type="caution">
    <text evidence="2">The sequence shown here is derived from an EMBL/GenBank/DDBJ whole genome shotgun (WGS) entry which is preliminary data.</text>
</comment>
<evidence type="ECO:0000313" key="3">
    <source>
        <dbReference type="Proteomes" id="UP000292085"/>
    </source>
</evidence>
<keyword evidence="1" id="KW-0812">Transmembrane</keyword>
<evidence type="ECO:0008006" key="4">
    <source>
        <dbReference type="Google" id="ProtNLM"/>
    </source>
</evidence>
<keyword evidence="3" id="KW-1185">Reference proteome</keyword>
<evidence type="ECO:0000256" key="1">
    <source>
        <dbReference type="SAM" id="Phobius"/>
    </source>
</evidence>
<dbReference type="EMBL" id="SGIS01000125">
    <property type="protein sequence ID" value="RZF58626.1"/>
    <property type="molecule type" value="Genomic_DNA"/>
</dbReference>
<keyword evidence="1" id="KW-1133">Transmembrane helix</keyword>
<dbReference type="Proteomes" id="UP000292085">
    <property type="component" value="Unassembled WGS sequence"/>
</dbReference>
<evidence type="ECO:0000313" key="2">
    <source>
        <dbReference type="EMBL" id="RZF58626.1"/>
    </source>
</evidence>
<reference evidence="2 3" key="1">
    <citation type="submission" date="2019-02" db="EMBL/GenBank/DDBJ databases">
        <authorList>
            <person name="Li Y."/>
        </authorList>
    </citation>
    <scope>NUCLEOTIDE SEQUENCE [LARGE SCALE GENOMIC DNA]</scope>
    <source>
        <strain evidence="2 3">3-7</strain>
    </source>
</reference>
<protein>
    <recommendedName>
        <fullName evidence="4">DUF1648 domain-containing protein</fullName>
    </recommendedName>
</protein>